<dbReference type="Proteomes" id="UP000199820">
    <property type="component" value="Unassembled WGS sequence"/>
</dbReference>
<evidence type="ECO:0000256" key="6">
    <source>
        <dbReference type="ARBA" id="ARBA00023136"/>
    </source>
</evidence>
<feature type="transmembrane region" description="Helical" evidence="7">
    <location>
        <begin position="361"/>
        <end position="384"/>
    </location>
</feature>
<protein>
    <submittedName>
        <fullName evidence="8">Na+-driven multidrug efflux pump</fullName>
    </submittedName>
</protein>
<dbReference type="EMBL" id="FOIL01000006">
    <property type="protein sequence ID" value="SET14595.1"/>
    <property type="molecule type" value="Genomic_DNA"/>
</dbReference>
<keyword evidence="5 7" id="KW-1133">Transmembrane helix</keyword>
<evidence type="ECO:0000256" key="4">
    <source>
        <dbReference type="ARBA" id="ARBA00022692"/>
    </source>
</evidence>
<dbReference type="PANTHER" id="PTHR43549">
    <property type="entry name" value="MULTIDRUG RESISTANCE PROTEIN YPNP-RELATED"/>
    <property type="match status" value="1"/>
</dbReference>
<evidence type="ECO:0000256" key="2">
    <source>
        <dbReference type="ARBA" id="ARBA00022448"/>
    </source>
</evidence>
<keyword evidence="9" id="KW-1185">Reference proteome</keyword>
<feature type="transmembrane region" description="Helical" evidence="7">
    <location>
        <begin position="172"/>
        <end position="193"/>
    </location>
</feature>
<evidence type="ECO:0000313" key="8">
    <source>
        <dbReference type="EMBL" id="SET14595.1"/>
    </source>
</evidence>
<dbReference type="GO" id="GO:0005886">
    <property type="term" value="C:plasma membrane"/>
    <property type="evidence" value="ECO:0007669"/>
    <property type="project" value="UniProtKB-SubCell"/>
</dbReference>
<dbReference type="GO" id="GO:0042910">
    <property type="term" value="F:xenobiotic transmembrane transporter activity"/>
    <property type="evidence" value="ECO:0007669"/>
    <property type="project" value="InterPro"/>
</dbReference>
<feature type="transmembrane region" description="Helical" evidence="7">
    <location>
        <begin position="103"/>
        <end position="127"/>
    </location>
</feature>
<feature type="transmembrane region" description="Helical" evidence="7">
    <location>
        <begin position="58"/>
        <end position="82"/>
    </location>
</feature>
<feature type="transmembrane region" description="Helical" evidence="7">
    <location>
        <begin position="139"/>
        <end position="160"/>
    </location>
</feature>
<dbReference type="Pfam" id="PF01554">
    <property type="entry name" value="MatE"/>
    <property type="match status" value="1"/>
</dbReference>
<comment type="subcellular location">
    <subcellularLocation>
        <location evidence="1">Cell membrane</location>
        <topology evidence="1">Multi-pass membrane protein</topology>
    </subcellularLocation>
</comment>
<keyword evidence="2" id="KW-0813">Transport</keyword>
<name>A0A1I0C546_9FIRM</name>
<dbReference type="InterPro" id="IPR052031">
    <property type="entry name" value="Membrane_Transporter-Flippase"/>
</dbReference>
<evidence type="ECO:0000256" key="5">
    <source>
        <dbReference type="ARBA" id="ARBA00022989"/>
    </source>
</evidence>
<dbReference type="STRING" id="1526.SAMN02910262_01207"/>
<feature type="transmembrane region" description="Helical" evidence="7">
    <location>
        <begin position="199"/>
        <end position="222"/>
    </location>
</feature>
<feature type="transmembrane region" description="Helical" evidence="7">
    <location>
        <begin position="327"/>
        <end position="349"/>
    </location>
</feature>
<keyword evidence="3" id="KW-1003">Cell membrane</keyword>
<dbReference type="PANTHER" id="PTHR43549:SF2">
    <property type="entry name" value="MULTIDRUG RESISTANCE PROTEIN NORM-RELATED"/>
    <property type="match status" value="1"/>
</dbReference>
<evidence type="ECO:0000256" key="7">
    <source>
        <dbReference type="SAM" id="Phobius"/>
    </source>
</evidence>
<reference evidence="8 9" key="1">
    <citation type="submission" date="2016-10" db="EMBL/GenBank/DDBJ databases">
        <authorList>
            <person name="de Groot N.N."/>
        </authorList>
    </citation>
    <scope>NUCLEOTIDE SEQUENCE [LARGE SCALE GENOMIC DNA]</scope>
    <source>
        <strain evidence="8 9">KH1P1</strain>
    </source>
</reference>
<proteinExistence type="predicted"/>
<organism evidence="8 9">
    <name type="scientific">[Clostridium] aminophilum</name>
    <dbReference type="NCBI Taxonomy" id="1526"/>
    <lineage>
        <taxon>Bacteria</taxon>
        <taxon>Bacillati</taxon>
        <taxon>Bacillota</taxon>
        <taxon>Clostridia</taxon>
        <taxon>Lachnospirales</taxon>
        <taxon>Lachnospiraceae</taxon>
    </lineage>
</organism>
<evidence type="ECO:0000313" key="9">
    <source>
        <dbReference type="Proteomes" id="UP000199820"/>
    </source>
</evidence>
<evidence type="ECO:0000256" key="3">
    <source>
        <dbReference type="ARBA" id="ARBA00022475"/>
    </source>
</evidence>
<dbReference type="GO" id="GO:0015297">
    <property type="term" value="F:antiporter activity"/>
    <property type="evidence" value="ECO:0007669"/>
    <property type="project" value="InterPro"/>
</dbReference>
<keyword evidence="6 7" id="KW-0472">Membrane</keyword>
<dbReference type="eggNOG" id="COG0534">
    <property type="taxonomic scope" value="Bacteria"/>
</dbReference>
<accession>A0A1I0C546</accession>
<gene>
    <name evidence="8" type="ORF">SAMN04487771_100624</name>
</gene>
<dbReference type="AlphaFoldDB" id="A0A1I0C546"/>
<sequence length="577" mass="64173">MYHTNENQLTKFKRLGDLSLFKFIEYLPSMVLSNISALLMVTVNGLVVGNFLGNDALAAVTVFAPLILIVGAFSVMVSYGIGISLSTSIGSNEVTQIHQVKTASFWLIICCSVFAAIFQIPLFWILLKAYRLPDSIYALSWQYAFGAMLSTPLSMISTIGSNMLQISGKPKILTRLTVLEGFVNLLLNLLFVGLLHTGIAGASLGTACANFIRAGATLICLLRYTDMICCRRCSYGFAEYISILKLGVPNAVSSLLNAFQDYLFMQILILVFGKNAGTIDAICTFSFSVLNGLTMGILDALRPIAGLLSGAGDRDGLKILMRQTAQFIAGIIGAITLANELFPGFLFTLHGIKDIPPGGIASFRIFSLYLLPYAFANFFLLFLVTRKDVEYTTKITVISNIFQPLVGLLIIKVCSAPWVYLSYSITAVLLLIPYMLRYRCLSEREKREAETCRDTVLYMSVKPHEAVEASRAIREFADEQRIHKKIAYRIALCMEEMVAYVEYVNKKNIAAQIIIRFKESGDATFAIMDNGKCIAYQMEEDREKGLSTNNYVLMQRLAKDVKYQYVLNMNYTILEFA</sequence>
<feature type="transmembrane region" description="Helical" evidence="7">
    <location>
        <begin position="31"/>
        <end position="52"/>
    </location>
</feature>
<keyword evidence="4 7" id="KW-0812">Transmembrane</keyword>
<evidence type="ECO:0000256" key="1">
    <source>
        <dbReference type="ARBA" id="ARBA00004651"/>
    </source>
</evidence>
<dbReference type="OrthoDB" id="2059331at2"/>
<dbReference type="InterPro" id="IPR002528">
    <property type="entry name" value="MATE_fam"/>
</dbReference>